<dbReference type="Proteomes" id="UP000003751">
    <property type="component" value="Unassembled WGS sequence"/>
</dbReference>
<keyword evidence="3" id="KW-0808">Transferase</keyword>
<evidence type="ECO:0000313" key="3">
    <source>
        <dbReference type="EMBL" id="EFW90116.1"/>
    </source>
</evidence>
<evidence type="ECO:0000259" key="1">
    <source>
        <dbReference type="Pfam" id="PF00534"/>
    </source>
</evidence>
<gene>
    <name evidence="4" type="ORF">SAMN05444342_2879</name>
    <name evidence="3" type="ORF">ZOD2009_21022</name>
</gene>
<reference evidence="6" key="2">
    <citation type="submission" date="2016-11" db="EMBL/GenBank/DDBJ databases">
        <authorList>
            <person name="Varghese N."/>
            <person name="Submissions S."/>
        </authorList>
    </citation>
    <scope>NUCLEOTIDE SEQUENCE [LARGE SCALE GENOMIC DNA]</scope>
    <source>
        <strain evidence="6">DX253</strain>
    </source>
</reference>
<evidence type="ECO:0000313" key="6">
    <source>
        <dbReference type="Proteomes" id="UP000184203"/>
    </source>
</evidence>
<dbReference type="SUPFAM" id="SSF53756">
    <property type="entry name" value="UDP-Glycosyltransferase/glycogen phosphorylase"/>
    <property type="match status" value="1"/>
</dbReference>
<dbReference type="InterPro" id="IPR050194">
    <property type="entry name" value="Glycosyltransferase_grp1"/>
</dbReference>
<accession>E7QZJ5</accession>
<dbReference type="EMBL" id="FRAN01000004">
    <property type="protein sequence ID" value="SHL05978.1"/>
    <property type="molecule type" value="Genomic_DNA"/>
</dbReference>
<evidence type="ECO:0000259" key="2">
    <source>
        <dbReference type="Pfam" id="PF13439"/>
    </source>
</evidence>
<dbReference type="CDD" id="cd03801">
    <property type="entry name" value="GT4_PimA-like"/>
    <property type="match status" value="1"/>
</dbReference>
<dbReference type="Gene3D" id="3.40.50.2000">
    <property type="entry name" value="Glycogen Phosphorylase B"/>
    <property type="match status" value="2"/>
</dbReference>
<organism evidence="3 5">
    <name type="scientific">Haladaptatus paucihalophilus DX253</name>
    <dbReference type="NCBI Taxonomy" id="797209"/>
    <lineage>
        <taxon>Archaea</taxon>
        <taxon>Methanobacteriati</taxon>
        <taxon>Methanobacteriota</taxon>
        <taxon>Stenosarchaea group</taxon>
        <taxon>Halobacteria</taxon>
        <taxon>Halobacteriales</taxon>
        <taxon>Haladaptataceae</taxon>
        <taxon>Haladaptatus</taxon>
    </lineage>
</organism>
<dbReference type="eggNOG" id="arCOG01403">
    <property type="taxonomic scope" value="Archaea"/>
</dbReference>
<dbReference type="InterPro" id="IPR028098">
    <property type="entry name" value="Glyco_trans_4-like_N"/>
</dbReference>
<evidence type="ECO:0000313" key="5">
    <source>
        <dbReference type="Proteomes" id="UP000003751"/>
    </source>
</evidence>
<dbReference type="Pfam" id="PF00534">
    <property type="entry name" value="Glycos_transf_1"/>
    <property type="match status" value="1"/>
</dbReference>
<feature type="domain" description="Glycosyltransferase subfamily 4-like N-terminal" evidence="2">
    <location>
        <begin position="65"/>
        <end position="171"/>
    </location>
</feature>
<dbReference type="PANTHER" id="PTHR45947">
    <property type="entry name" value="SULFOQUINOVOSYL TRANSFERASE SQD2"/>
    <property type="match status" value="1"/>
</dbReference>
<dbReference type="RefSeq" id="WP_007983242.1">
    <property type="nucleotide sequence ID" value="NZ_AEMG01000029.1"/>
</dbReference>
<dbReference type="InterPro" id="IPR001296">
    <property type="entry name" value="Glyco_trans_1"/>
</dbReference>
<dbReference type="Proteomes" id="UP000184203">
    <property type="component" value="Unassembled WGS sequence"/>
</dbReference>
<dbReference type="EMBL" id="AEMG01000029">
    <property type="protein sequence ID" value="EFW90116.1"/>
    <property type="molecule type" value="Genomic_DNA"/>
</dbReference>
<name>E7QZJ5_HALPU</name>
<feature type="domain" description="Glycosyl transferase family 1" evidence="1">
    <location>
        <begin position="177"/>
        <end position="330"/>
    </location>
</feature>
<reference evidence="4" key="3">
    <citation type="submission" date="2016-11" db="EMBL/GenBank/DDBJ databases">
        <authorList>
            <person name="Jaros S."/>
            <person name="Januszkiewicz K."/>
            <person name="Wedrychowicz H."/>
        </authorList>
    </citation>
    <scope>NUCLEOTIDE SEQUENCE [LARGE SCALE GENOMIC DNA]</scope>
    <source>
        <strain evidence="4">DX253</strain>
    </source>
</reference>
<protein>
    <submittedName>
        <fullName evidence="4">Glycosyltransferase involved in cell wall bisynthesis</fullName>
    </submittedName>
    <submittedName>
        <fullName evidence="3">Putative glycosyltransferase, type 1</fullName>
    </submittedName>
</protein>
<dbReference type="GO" id="GO:0016757">
    <property type="term" value="F:glycosyltransferase activity"/>
    <property type="evidence" value="ECO:0007669"/>
    <property type="project" value="InterPro"/>
</dbReference>
<dbReference type="AlphaFoldDB" id="E7QZJ5"/>
<dbReference type="PANTHER" id="PTHR45947:SF3">
    <property type="entry name" value="SULFOQUINOVOSYL TRANSFERASE SQD2"/>
    <property type="match status" value="1"/>
</dbReference>
<dbReference type="OrthoDB" id="132546at2157"/>
<dbReference type="Pfam" id="PF13439">
    <property type="entry name" value="Glyco_transf_4"/>
    <property type="match status" value="1"/>
</dbReference>
<proteinExistence type="predicted"/>
<sequence length="356" mass="40112">MKPELTNRLNVLVIGPAEQERGGIAQYISEQIRHSPDKLSISGFDVSAPKKEGLAVFPAALFKILVDIFKFLRLEKPDIVHVHVAQGISFYRESLFGLIASWYWNSDIVLHVHGSSFDKFLESSNWVLKIYILKILSWSDCIVCLSKYWKSILEEEVDHDRIVVLHNAVEPNDYDPTFKRKDDLTISFVSDLVPRKGVAEFLEAIQRLETDENLKVEIAGKGPLSEDVEQVSDDSKVTYHGFISESEKHDLLSNSDIFVLPSYAEGLPIVILEAMAGGNMIISTNVGSIPDVFDEQNGRFVPPKDADAIKKAIEDVSSNKEEAESIARDNRVMIEDKYSWDAHMDKLLEIYASLAQ</sequence>
<dbReference type="STRING" id="797209.GCA_000376445_03244"/>
<evidence type="ECO:0000313" key="4">
    <source>
        <dbReference type="EMBL" id="SHL05978.1"/>
    </source>
</evidence>
<reference evidence="3 5" key="1">
    <citation type="journal article" date="2014" name="ISME J.">
        <title>Trehalose/2-sulfotrehalose biosynthesis and glycine-betaine uptake are widely spread mechanisms for osmoadaptation in the Halobacteriales.</title>
        <authorList>
            <person name="Youssef N.H."/>
            <person name="Savage-Ashlock K.N."/>
            <person name="McCully A.L."/>
            <person name="Luedtke B."/>
            <person name="Shaw E.I."/>
            <person name="Hoff W.D."/>
            <person name="Elshahed M.S."/>
        </authorList>
    </citation>
    <scope>NUCLEOTIDE SEQUENCE [LARGE SCALE GENOMIC DNA]</scope>
    <source>
        <strain evidence="3 5">DX253</strain>
    </source>
</reference>
<keyword evidence="6" id="KW-1185">Reference proteome</keyword>